<dbReference type="GO" id="GO:0006412">
    <property type="term" value="P:translation"/>
    <property type="evidence" value="ECO:0007669"/>
    <property type="project" value="InterPro"/>
</dbReference>
<dbReference type="GO" id="GO:0015935">
    <property type="term" value="C:small ribosomal subunit"/>
    <property type="evidence" value="ECO:0007669"/>
    <property type="project" value="TreeGrafter"/>
</dbReference>
<dbReference type="Pfam" id="PF09243">
    <property type="entry name" value="Rsm22"/>
    <property type="match status" value="1"/>
</dbReference>
<dbReference type="Gene3D" id="3.40.50.150">
    <property type="entry name" value="Vaccinia Virus protein VP39"/>
    <property type="match status" value="1"/>
</dbReference>
<dbReference type="GO" id="GO:0046872">
    <property type="term" value="F:metal ion binding"/>
    <property type="evidence" value="ECO:0007669"/>
    <property type="project" value="UniProtKB-KW"/>
</dbReference>
<protein>
    <recommendedName>
        <fullName evidence="7">Ribosomal small subunit Rsm22</fullName>
    </recommendedName>
</protein>
<name>A0A1F6CHH8_HANXR</name>
<evidence type="ECO:0000256" key="3">
    <source>
        <dbReference type="ARBA" id="ARBA00023004"/>
    </source>
</evidence>
<dbReference type="InterPro" id="IPR029063">
    <property type="entry name" value="SAM-dependent_MTases_sf"/>
</dbReference>
<proteinExistence type="predicted"/>
<reference evidence="5 6" key="1">
    <citation type="journal article" date="2016" name="Nat. Commun.">
        <title>Thousands of microbial genomes shed light on interconnected biogeochemical processes in an aquifer system.</title>
        <authorList>
            <person name="Anantharaman K."/>
            <person name="Brown C.T."/>
            <person name="Hug L.A."/>
            <person name="Sharon I."/>
            <person name="Castelle C.J."/>
            <person name="Probst A.J."/>
            <person name="Thomas B.C."/>
            <person name="Singh A."/>
            <person name="Wilkins M.J."/>
            <person name="Karaoz U."/>
            <person name="Brodie E.L."/>
            <person name="Williams K.H."/>
            <person name="Hubbard S.S."/>
            <person name="Banfield J.F."/>
        </authorList>
    </citation>
    <scope>NUCLEOTIDE SEQUENCE [LARGE SCALE GENOMIC DNA]</scope>
    <source>
        <strain evidence="6">RIFCSPLOWO2_12_FULL_64_10</strain>
    </source>
</reference>
<dbReference type="InterPro" id="IPR015324">
    <property type="entry name" value="Ribosomal_Rsm22-like"/>
</dbReference>
<evidence type="ECO:0000256" key="2">
    <source>
        <dbReference type="ARBA" id="ARBA00022946"/>
    </source>
</evidence>
<accession>A0A1F6CHH8</accession>
<dbReference type="SUPFAM" id="SSF53335">
    <property type="entry name" value="S-adenosyl-L-methionine-dependent methyltransferases"/>
    <property type="match status" value="1"/>
</dbReference>
<dbReference type="GO" id="GO:0008168">
    <property type="term" value="F:methyltransferase activity"/>
    <property type="evidence" value="ECO:0007669"/>
    <property type="project" value="InterPro"/>
</dbReference>
<gene>
    <name evidence="5" type="ORF">A3F84_29500</name>
</gene>
<organism evidence="5 6">
    <name type="scientific">Handelsmanbacteria sp. (strain RIFCSPLOWO2_12_FULL_64_10)</name>
    <dbReference type="NCBI Taxonomy" id="1817868"/>
    <lineage>
        <taxon>Bacteria</taxon>
        <taxon>Candidatus Handelsmaniibacteriota</taxon>
    </lineage>
</organism>
<evidence type="ECO:0008006" key="7">
    <source>
        <dbReference type="Google" id="ProtNLM"/>
    </source>
</evidence>
<keyword evidence="4" id="KW-0411">Iron-sulfur</keyword>
<dbReference type="AlphaFoldDB" id="A0A1F6CHH8"/>
<dbReference type="PANTHER" id="PTHR13184:SF5">
    <property type="entry name" value="METHYLTRANSFERASE-LIKE PROTEIN 17, MITOCHONDRIAL"/>
    <property type="match status" value="1"/>
</dbReference>
<dbReference type="GO" id="GO:0051536">
    <property type="term" value="F:iron-sulfur cluster binding"/>
    <property type="evidence" value="ECO:0007669"/>
    <property type="project" value="UniProtKB-KW"/>
</dbReference>
<keyword evidence="1" id="KW-0479">Metal-binding</keyword>
<keyword evidence="3" id="KW-0408">Iron</keyword>
<dbReference type="EMBL" id="MFKF01000245">
    <property type="protein sequence ID" value="OGG48686.1"/>
    <property type="molecule type" value="Genomic_DNA"/>
</dbReference>
<dbReference type="InterPro" id="IPR052571">
    <property type="entry name" value="Mt_RNA_Methyltransferase"/>
</dbReference>
<dbReference type="GO" id="GO:0003735">
    <property type="term" value="F:structural constituent of ribosome"/>
    <property type="evidence" value="ECO:0007669"/>
    <property type="project" value="TreeGrafter"/>
</dbReference>
<evidence type="ECO:0000313" key="5">
    <source>
        <dbReference type="EMBL" id="OGG48686.1"/>
    </source>
</evidence>
<sequence>MSPLPSQLRRAIEQETARCDLSSLSRAAAELSENYRAQRPARGDFIASEAHRLAYVAVRLPATFAAARAVFAEVRRLTPEGRVASLLDLGAGPGTAGWAAAEVFEGLRQVTLVERDEGWIRMGRALAKAGENALLENADWVRADLRAVGSLPAHDLVVASYALGEVEVSREVLKAAWSAARTALVVVEPGTMAGFGLIRLLRDDLIGLGGRLIAPCPHQGDCPMPAGDWCHFSQRFDRSSLHRRLKTGTLGYEDEKFSYVAASKHPVQPVRARVIRHPLRRSGHARIQLCAGEGIQTVTVTRSDKEEWRRVRKVDWGDAWP</sequence>
<dbReference type="PANTHER" id="PTHR13184">
    <property type="entry name" value="37S RIBOSOMAL PROTEIN S22"/>
    <property type="match status" value="1"/>
</dbReference>
<evidence type="ECO:0000256" key="1">
    <source>
        <dbReference type="ARBA" id="ARBA00022723"/>
    </source>
</evidence>
<keyword evidence="2" id="KW-0809">Transit peptide</keyword>
<comment type="caution">
    <text evidence="5">The sequence shown here is derived from an EMBL/GenBank/DDBJ whole genome shotgun (WGS) entry which is preliminary data.</text>
</comment>
<evidence type="ECO:0000256" key="4">
    <source>
        <dbReference type="ARBA" id="ARBA00023014"/>
    </source>
</evidence>
<evidence type="ECO:0000313" key="6">
    <source>
        <dbReference type="Proteomes" id="UP000178606"/>
    </source>
</evidence>
<dbReference type="Proteomes" id="UP000178606">
    <property type="component" value="Unassembled WGS sequence"/>
</dbReference>